<reference evidence="2" key="1">
    <citation type="submission" date="2014-05" db="EMBL/GenBank/DDBJ databases">
        <authorList>
            <person name="Urmite Genomes"/>
        </authorList>
    </citation>
    <scope>NUCLEOTIDE SEQUENCE</scope>
    <source>
        <strain evidence="2">DSM 44074</strain>
    </source>
</reference>
<dbReference type="Proteomes" id="UP000028864">
    <property type="component" value="Unassembled WGS sequence"/>
</dbReference>
<dbReference type="AlphaFoldDB" id="A0AAV2WJ72"/>
<reference evidence="2" key="2">
    <citation type="submission" date="2015-09" db="EMBL/GenBank/DDBJ databases">
        <title>Draft genome sequence of Mycobacterium neoaurum DSM 44074.</title>
        <authorList>
            <person name="Croce O."/>
            <person name="Robert C."/>
            <person name="Raoult D."/>
            <person name="Drancourt M."/>
        </authorList>
    </citation>
    <scope>NUCLEOTIDE SEQUENCE</scope>
    <source>
        <strain evidence="2">DSM 44074</strain>
    </source>
</reference>
<dbReference type="EMBL" id="LK021338">
    <property type="protein sequence ID" value="CDQ44286.1"/>
    <property type="molecule type" value="Genomic_DNA"/>
</dbReference>
<evidence type="ECO:0000313" key="2">
    <source>
        <dbReference type="EMBL" id="CDQ44286.1"/>
    </source>
</evidence>
<organism evidence="2 3">
    <name type="scientific">Mycolicibacterium neoaurum</name>
    <name type="common">Mycobacterium neoaurum</name>
    <dbReference type="NCBI Taxonomy" id="1795"/>
    <lineage>
        <taxon>Bacteria</taxon>
        <taxon>Bacillati</taxon>
        <taxon>Actinomycetota</taxon>
        <taxon>Actinomycetes</taxon>
        <taxon>Mycobacteriales</taxon>
        <taxon>Mycobacteriaceae</taxon>
        <taxon>Mycolicibacterium</taxon>
    </lineage>
</organism>
<feature type="region of interest" description="Disordered" evidence="1">
    <location>
        <begin position="182"/>
        <end position="219"/>
    </location>
</feature>
<protein>
    <submittedName>
        <fullName evidence="2">Uncharacterized protein</fullName>
    </submittedName>
</protein>
<feature type="compositionally biased region" description="Basic and acidic residues" evidence="1">
    <location>
        <begin position="182"/>
        <end position="194"/>
    </location>
</feature>
<name>A0AAV2WJ72_MYCNE</name>
<proteinExistence type="predicted"/>
<sequence>MCGGQSAQGRLPPVESEMVAIEQEAVVGQHLCRSGVHAQQGLRGQPVQRGGGDEGRYRRPCRGGCYRIRPRVLGKVGLDHTEPVVGAERSAGQVEQQRVEIEGDHPGTGKCVEDAGAQRSRPAGKIDDHGLVAAGQSDDVGDGAKAGFTARDIGRLLFVPRPYEGVGIGEIALQRCGHEGFLRHQGPDQRDPVTSRDTPSRMPAGIRTRGSSSAGRLPGSMRSQWHVARLVIPSPLRVSPGFTPGSLLPAEVTGPHRLAG</sequence>
<evidence type="ECO:0000313" key="3">
    <source>
        <dbReference type="Proteomes" id="UP000028864"/>
    </source>
</evidence>
<gene>
    <name evidence="2" type="ORF">BN1047_02162</name>
</gene>
<accession>A0AAV2WJ72</accession>
<evidence type="ECO:0000256" key="1">
    <source>
        <dbReference type="SAM" id="MobiDB-lite"/>
    </source>
</evidence>